<evidence type="ECO:0000256" key="8">
    <source>
        <dbReference type="ARBA" id="ARBA00022741"/>
    </source>
</evidence>
<dbReference type="Proteomes" id="UP000254879">
    <property type="component" value="Unassembled WGS sequence"/>
</dbReference>
<evidence type="ECO:0000256" key="12">
    <source>
        <dbReference type="ARBA" id="ARBA00023012"/>
    </source>
</evidence>
<proteinExistence type="predicted"/>
<accession>A0A378MGZ2</accession>
<feature type="transmembrane region" description="Helical" evidence="14">
    <location>
        <begin position="12"/>
        <end position="34"/>
    </location>
</feature>
<protein>
    <recommendedName>
        <fullName evidence="3">histidine kinase</fullName>
        <ecNumber evidence="3">2.7.13.3</ecNumber>
    </recommendedName>
</protein>
<keyword evidence="11 14" id="KW-1133">Transmembrane helix</keyword>
<feature type="domain" description="HAMP" evidence="16">
    <location>
        <begin position="197"/>
        <end position="249"/>
    </location>
</feature>
<keyword evidence="13 14" id="KW-0472">Membrane</keyword>
<dbReference type="SUPFAM" id="SSF55874">
    <property type="entry name" value="ATPase domain of HSP90 chaperone/DNA topoisomerase II/histidine kinase"/>
    <property type="match status" value="1"/>
</dbReference>
<dbReference type="InterPro" id="IPR004358">
    <property type="entry name" value="Sig_transdc_His_kin-like_C"/>
</dbReference>
<dbReference type="SMART" id="SM00388">
    <property type="entry name" value="HisKA"/>
    <property type="match status" value="1"/>
</dbReference>
<dbReference type="InterPro" id="IPR003660">
    <property type="entry name" value="HAMP_dom"/>
</dbReference>
<dbReference type="EC" id="2.7.13.3" evidence="3"/>
<evidence type="ECO:0000313" key="17">
    <source>
        <dbReference type="EMBL" id="STY45629.1"/>
    </source>
</evidence>
<keyword evidence="5" id="KW-0597">Phosphoprotein</keyword>
<evidence type="ECO:0000259" key="16">
    <source>
        <dbReference type="PROSITE" id="PS50885"/>
    </source>
</evidence>
<evidence type="ECO:0000256" key="6">
    <source>
        <dbReference type="ARBA" id="ARBA00022679"/>
    </source>
</evidence>
<dbReference type="SUPFAM" id="SSF47384">
    <property type="entry name" value="Homodimeric domain of signal transducing histidine kinase"/>
    <property type="match status" value="1"/>
</dbReference>
<name>A0A378MGZ2_LISGR</name>
<dbReference type="InterPro" id="IPR005467">
    <property type="entry name" value="His_kinase_dom"/>
</dbReference>
<dbReference type="GO" id="GO:0030295">
    <property type="term" value="F:protein kinase activator activity"/>
    <property type="evidence" value="ECO:0007669"/>
    <property type="project" value="TreeGrafter"/>
</dbReference>
<keyword evidence="7 14" id="KW-0812">Transmembrane</keyword>
<dbReference type="GO" id="GO:0005886">
    <property type="term" value="C:plasma membrane"/>
    <property type="evidence" value="ECO:0007669"/>
    <property type="project" value="UniProtKB-SubCell"/>
</dbReference>
<dbReference type="Gene3D" id="3.30.565.10">
    <property type="entry name" value="Histidine kinase-like ATPase, C-terminal domain"/>
    <property type="match status" value="1"/>
</dbReference>
<dbReference type="CDD" id="cd00082">
    <property type="entry name" value="HisKA"/>
    <property type="match status" value="1"/>
</dbReference>
<keyword evidence="8" id="KW-0547">Nucleotide-binding</keyword>
<dbReference type="GO" id="GO:0007234">
    <property type="term" value="P:osmosensory signaling via phosphorelay pathway"/>
    <property type="evidence" value="ECO:0007669"/>
    <property type="project" value="TreeGrafter"/>
</dbReference>
<dbReference type="PRINTS" id="PR00344">
    <property type="entry name" value="BCTRLSENSOR"/>
</dbReference>
<evidence type="ECO:0000256" key="7">
    <source>
        <dbReference type="ARBA" id="ARBA00022692"/>
    </source>
</evidence>
<dbReference type="Pfam" id="PF00672">
    <property type="entry name" value="HAMP"/>
    <property type="match status" value="1"/>
</dbReference>
<evidence type="ECO:0000313" key="18">
    <source>
        <dbReference type="Proteomes" id="UP000254879"/>
    </source>
</evidence>
<evidence type="ECO:0000256" key="2">
    <source>
        <dbReference type="ARBA" id="ARBA00004651"/>
    </source>
</evidence>
<sequence>MKLRGSIVWKIWSTIILLLIGVLSISGLVIAVMYEKTNIDRAEKLNIEIANKLTSFMKQNGEVVRQNTADESAMHLLEDNIGVLIFENGERVYRSPTKRSLTEKQVNQLVTDKKIDQQLKNDGKINTKYDFKVNKQTMSVELTAKRFALPNDKVGTIYVYKFYDDIVKLNRTAVNSIVLSIIVAIIITTFISFLFSSRMVVPLNQMRKAAKEIAKGNFHAKIPPYTHDEIGELGNALQEMSRQLQGNIGALQQEKEQFSNVLIGMADAVIKFDVEQTIILSNPPAEEFLHHWFFSSENETRVLVPPVLSELIAKAVEQKQEITGELTVDDKTYVAILTLLYDGTIIRSIVVVLRDMTEERRLEKMKTDFVNNVSHELRTPISMLQGYSEAIIDGVAQNEEEVRAFAEIIYEESLRIGRLVNEMLDLARMEAGFTNLDKKAGSLTALANKVTANLQVLAEENHVSLAVSSAPADIPYFFDQDRMEQVFINLIMNAIQHTGREGHEGKVAVQLEKLEDRIKIAIQDNGAGISEADIPYLFERFYKADKARIRGETKGTGIGLAIVKNIVDAHGGYIKVESVLGKGSSFIIQLLLQMNGENTIE</sequence>
<dbReference type="Pfam" id="PF00512">
    <property type="entry name" value="HisKA"/>
    <property type="match status" value="1"/>
</dbReference>
<dbReference type="SMART" id="SM00387">
    <property type="entry name" value="HATPase_c"/>
    <property type="match status" value="1"/>
</dbReference>
<dbReference type="GO" id="GO:0000155">
    <property type="term" value="F:phosphorelay sensor kinase activity"/>
    <property type="evidence" value="ECO:0007669"/>
    <property type="project" value="InterPro"/>
</dbReference>
<dbReference type="RefSeq" id="WP_115346396.1">
    <property type="nucleotide sequence ID" value="NZ_UGPG01000001.1"/>
</dbReference>
<dbReference type="AlphaFoldDB" id="A0A378MGZ2"/>
<dbReference type="InterPro" id="IPR036890">
    <property type="entry name" value="HATPase_C_sf"/>
</dbReference>
<evidence type="ECO:0000256" key="1">
    <source>
        <dbReference type="ARBA" id="ARBA00000085"/>
    </source>
</evidence>
<keyword evidence="9" id="KW-0418">Kinase</keyword>
<dbReference type="Gene3D" id="1.10.8.500">
    <property type="entry name" value="HAMP domain in histidine kinase"/>
    <property type="match status" value="1"/>
</dbReference>
<feature type="transmembrane region" description="Helical" evidence="14">
    <location>
        <begin position="177"/>
        <end position="195"/>
    </location>
</feature>
<evidence type="ECO:0000256" key="11">
    <source>
        <dbReference type="ARBA" id="ARBA00022989"/>
    </source>
</evidence>
<evidence type="ECO:0000256" key="5">
    <source>
        <dbReference type="ARBA" id="ARBA00022553"/>
    </source>
</evidence>
<gene>
    <name evidence="17" type="primary">srrB_2</name>
    <name evidence="17" type="ORF">NCTC10815_03012</name>
</gene>
<dbReference type="InterPro" id="IPR041328">
    <property type="entry name" value="HisK_sensor"/>
</dbReference>
<keyword evidence="12" id="KW-0902">Two-component regulatory system</keyword>
<dbReference type="GO" id="GO:0000156">
    <property type="term" value="F:phosphorelay response regulator activity"/>
    <property type="evidence" value="ECO:0007669"/>
    <property type="project" value="TreeGrafter"/>
</dbReference>
<reference evidence="17 18" key="1">
    <citation type="submission" date="2018-06" db="EMBL/GenBank/DDBJ databases">
        <authorList>
            <consortium name="Pathogen Informatics"/>
            <person name="Doyle S."/>
        </authorList>
    </citation>
    <scope>NUCLEOTIDE SEQUENCE [LARGE SCALE GENOMIC DNA]</scope>
    <source>
        <strain evidence="18">NCTC 10815</strain>
    </source>
</reference>
<evidence type="ECO:0000256" key="4">
    <source>
        <dbReference type="ARBA" id="ARBA00022475"/>
    </source>
</evidence>
<evidence type="ECO:0000256" key="9">
    <source>
        <dbReference type="ARBA" id="ARBA00022777"/>
    </source>
</evidence>
<dbReference type="Gene3D" id="1.10.287.130">
    <property type="match status" value="1"/>
</dbReference>
<dbReference type="PROSITE" id="PS50109">
    <property type="entry name" value="HIS_KIN"/>
    <property type="match status" value="1"/>
</dbReference>
<dbReference type="InterPro" id="IPR003661">
    <property type="entry name" value="HisK_dim/P_dom"/>
</dbReference>
<dbReference type="InterPro" id="IPR036097">
    <property type="entry name" value="HisK_dim/P_sf"/>
</dbReference>
<dbReference type="InterPro" id="IPR050351">
    <property type="entry name" value="BphY/WalK/GraS-like"/>
</dbReference>
<dbReference type="Pfam" id="PF02518">
    <property type="entry name" value="HATPase_c"/>
    <property type="match status" value="1"/>
</dbReference>
<dbReference type="FunFam" id="1.10.287.130:FF:000001">
    <property type="entry name" value="Two-component sensor histidine kinase"/>
    <property type="match status" value="1"/>
</dbReference>
<dbReference type="PANTHER" id="PTHR42878:SF3">
    <property type="entry name" value="HISTIDINE PROTEIN KINASE SAES"/>
    <property type="match status" value="1"/>
</dbReference>
<dbReference type="Gene3D" id="3.30.450.20">
    <property type="entry name" value="PAS domain"/>
    <property type="match status" value="1"/>
</dbReference>
<evidence type="ECO:0000256" key="13">
    <source>
        <dbReference type="ARBA" id="ARBA00023136"/>
    </source>
</evidence>
<keyword evidence="6 17" id="KW-0808">Transferase</keyword>
<dbReference type="InterPro" id="IPR003594">
    <property type="entry name" value="HATPase_dom"/>
</dbReference>
<comment type="catalytic activity">
    <reaction evidence="1">
        <text>ATP + protein L-histidine = ADP + protein N-phospho-L-histidine.</text>
        <dbReference type="EC" id="2.7.13.3"/>
    </reaction>
</comment>
<comment type="subcellular location">
    <subcellularLocation>
        <location evidence="2">Cell membrane</location>
        <topology evidence="2">Multi-pass membrane protein</topology>
    </subcellularLocation>
</comment>
<organism evidence="17 18">
    <name type="scientific">Listeria grayi</name>
    <name type="common">Listeria murrayi</name>
    <dbReference type="NCBI Taxonomy" id="1641"/>
    <lineage>
        <taxon>Bacteria</taxon>
        <taxon>Bacillati</taxon>
        <taxon>Bacillota</taxon>
        <taxon>Bacilli</taxon>
        <taxon>Bacillales</taxon>
        <taxon>Listeriaceae</taxon>
        <taxon>Listeria</taxon>
    </lineage>
</organism>
<dbReference type="SUPFAM" id="SSF158472">
    <property type="entry name" value="HAMP domain-like"/>
    <property type="match status" value="1"/>
</dbReference>
<dbReference type="CDD" id="cd00075">
    <property type="entry name" value="HATPase"/>
    <property type="match status" value="1"/>
</dbReference>
<dbReference type="GO" id="GO:0005524">
    <property type="term" value="F:ATP binding"/>
    <property type="evidence" value="ECO:0007669"/>
    <property type="project" value="UniProtKB-KW"/>
</dbReference>
<dbReference type="CDD" id="cd06225">
    <property type="entry name" value="HAMP"/>
    <property type="match status" value="1"/>
</dbReference>
<evidence type="ECO:0000256" key="3">
    <source>
        <dbReference type="ARBA" id="ARBA00012438"/>
    </source>
</evidence>
<dbReference type="Pfam" id="PF18698">
    <property type="entry name" value="HisK_sensor"/>
    <property type="match status" value="1"/>
</dbReference>
<dbReference type="PANTHER" id="PTHR42878">
    <property type="entry name" value="TWO-COMPONENT HISTIDINE KINASE"/>
    <property type="match status" value="1"/>
</dbReference>
<feature type="domain" description="Histidine kinase" evidence="15">
    <location>
        <begin position="372"/>
        <end position="594"/>
    </location>
</feature>
<keyword evidence="10" id="KW-0067">ATP-binding</keyword>
<evidence type="ECO:0000256" key="10">
    <source>
        <dbReference type="ARBA" id="ARBA00022840"/>
    </source>
</evidence>
<keyword evidence="4" id="KW-1003">Cell membrane</keyword>
<dbReference type="EMBL" id="UGPG01000001">
    <property type="protein sequence ID" value="STY45629.1"/>
    <property type="molecule type" value="Genomic_DNA"/>
</dbReference>
<evidence type="ECO:0000256" key="14">
    <source>
        <dbReference type="SAM" id="Phobius"/>
    </source>
</evidence>
<dbReference type="SMART" id="SM00304">
    <property type="entry name" value="HAMP"/>
    <property type="match status" value="1"/>
</dbReference>
<dbReference type="FunFam" id="3.30.565.10:FF:000006">
    <property type="entry name" value="Sensor histidine kinase WalK"/>
    <property type="match status" value="1"/>
</dbReference>
<evidence type="ECO:0000259" key="15">
    <source>
        <dbReference type="PROSITE" id="PS50109"/>
    </source>
</evidence>
<dbReference type="PROSITE" id="PS50885">
    <property type="entry name" value="HAMP"/>
    <property type="match status" value="1"/>
</dbReference>